<sequence length="682" mass="71259">MKTTMFKRSVLTAGIVAAMSMTAANAADVVYDEDNAFSVTNKATATYTVANNTTEQKAESNEVVVNVTETGAFSLVAKNDDGNIGDDLNENVAINPSSGSSVDFSHTLSNDGNISDTYTISLANPSNSLPASATIKYQIKEGNTNVGNSETIAIGGTITLKPGQTADLTITATSNSDRVIGHNTSFTVTATSAYLTNKGQTTADKRATNTNNAITTTPVYAITKSATTNLNNKIFDTNNANAYVDYTITVKNEGNIDGTAVKITDALPAGLVAIKTGEDNYIAPTVVASGTSTAKDANISTTGKEITVIGQDIKMNETITVTFRAKKDTTTPATGTNITNYALVEDDVDGNGSFDLVDSSGDDADTSVSEKTYEDTTATNYKGKDSNSNATITTSSQTRNLTVKSNTLDKEVALISQNNTYIYTITNKGTDITEAASPDKVYFTVVPTVDDANITINEAEVFVDANDNGSYDSGETVLTKTNKGYDLNEAAKSGLAPDEFVKIGVTVNTNGSGSNLASGTNNIDDSETMAITVLPQGPVAGTPAPANTSVSSTTTMKGVSLLKYQAVAACKADLTTLSWTSDPISGGEAKPGNCVYYKITAENTFTDATNVISGLIVTDTLETPKIEYEKDFSSETSGSSLAATATYSKPNLVATFDNLAANETGTIYFSAKISQTGSTNQP</sequence>
<evidence type="ECO:0000313" key="4">
    <source>
        <dbReference type="Proteomes" id="UP001461960"/>
    </source>
</evidence>
<evidence type="ECO:0000313" key="3">
    <source>
        <dbReference type="EMBL" id="MEN2750738.1"/>
    </source>
</evidence>
<organism evidence="3 4">
    <name type="scientific">Psychrobacter saeujeotis</name>
    <dbReference type="NCBI Taxonomy" id="3143436"/>
    <lineage>
        <taxon>Bacteria</taxon>
        <taxon>Pseudomonadati</taxon>
        <taxon>Pseudomonadota</taxon>
        <taxon>Gammaproteobacteria</taxon>
        <taxon>Moraxellales</taxon>
        <taxon>Moraxellaceae</taxon>
        <taxon>Psychrobacter</taxon>
    </lineage>
</organism>
<reference evidence="3 4" key="1">
    <citation type="submission" date="2024-05" db="EMBL/GenBank/DDBJ databases">
        <authorList>
            <person name="Kim H.-Y."/>
            <person name="Kim E."/>
            <person name="Cai Y."/>
            <person name="Yang S.-M."/>
            <person name="Lee W."/>
        </authorList>
    </citation>
    <scope>NUCLEOTIDE SEQUENCE [LARGE SCALE GENOMIC DNA]</scope>
    <source>
        <strain evidence="3 4">FBL11</strain>
    </source>
</reference>
<name>A0ABU9X5Q5_9GAMM</name>
<proteinExistence type="predicted"/>
<accession>A0ABU9X5Q5</accession>
<dbReference type="RefSeq" id="WP_299216129.1">
    <property type="nucleotide sequence ID" value="NZ_JBDGHN010000002.1"/>
</dbReference>
<feature type="compositionally biased region" description="Polar residues" evidence="1">
    <location>
        <begin position="366"/>
        <end position="392"/>
    </location>
</feature>
<dbReference type="NCBIfam" id="TIGR01451">
    <property type="entry name" value="B_ant_repeat"/>
    <property type="match status" value="1"/>
</dbReference>
<dbReference type="InterPro" id="IPR047589">
    <property type="entry name" value="DUF11_rpt"/>
</dbReference>
<comment type="caution">
    <text evidence="3">The sequence shown here is derived from an EMBL/GenBank/DDBJ whole genome shotgun (WGS) entry which is preliminary data.</text>
</comment>
<keyword evidence="4" id="KW-1185">Reference proteome</keyword>
<evidence type="ECO:0000256" key="1">
    <source>
        <dbReference type="SAM" id="MobiDB-lite"/>
    </source>
</evidence>
<dbReference type="Proteomes" id="UP001461960">
    <property type="component" value="Unassembled WGS sequence"/>
</dbReference>
<dbReference type="InterPro" id="IPR001434">
    <property type="entry name" value="OmcB-like_DUF11"/>
</dbReference>
<evidence type="ECO:0000259" key="2">
    <source>
        <dbReference type="Pfam" id="PF01345"/>
    </source>
</evidence>
<dbReference type="Pfam" id="PF01345">
    <property type="entry name" value="DUF11"/>
    <property type="match status" value="1"/>
</dbReference>
<protein>
    <recommendedName>
        <fullName evidence="2">DUF11 domain-containing protein</fullName>
    </recommendedName>
</protein>
<gene>
    <name evidence="3" type="ORF">AAIR29_03745</name>
</gene>
<dbReference type="EMBL" id="JBDGHN010000002">
    <property type="protein sequence ID" value="MEN2750738.1"/>
    <property type="molecule type" value="Genomic_DNA"/>
</dbReference>
<feature type="domain" description="DUF11" evidence="2">
    <location>
        <begin position="237"/>
        <end position="349"/>
    </location>
</feature>
<feature type="region of interest" description="Disordered" evidence="1">
    <location>
        <begin position="358"/>
        <end position="392"/>
    </location>
</feature>